<accession>A0A841S8L6</accession>
<protein>
    <submittedName>
        <fullName evidence="1">Uncharacterized protein</fullName>
    </submittedName>
</protein>
<reference evidence="1 2" key="1">
    <citation type="submission" date="2020-08" db="EMBL/GenBank/DDBJ databases">
        <title>Sequencing the genomes of 1000 actinobacteria strains.</title>
        <authorList>
            <person name="Klenk H.-P."/>
        </authorList>
    </citation>
    <scope>NUCLEOTIDE SEQUENCE [LARGE SCALE GENOMIC DNA]</scope>
    <source>
        <strain evidence="1 2">DSM 15626</strain>
    </source>
</reference>
<dbReference type="EMBL" id="JACHKF010000001">
    <property type="protein sequence ID" value="MBB6567057.1"/>
    <property type="molecule type" value="Genomic_DNA"/>
</dbReference>
<gene>
    <name evidence="1" type="ORF">HNR71_002694</name>
</gene>
<proteinExistence type="predicted"/>
<sequence length="110" mass="11865">MPVDLWFPVAFKSATLTIPPEYLNKLFAGLGPGPADPHRQEFSPRATEQESSCLPASWRVFARLGGGCGLVACAPEVLEGAVAAGGGVLQARPLRSWRAMTMRWTWLVPS</sequence>
<evidence type="ECO:0000313" key="1">
    <source>
        <dbReference type="EMBL" id="MBB6567057.1"/>
    </source>
</evidence>
<organism evidence="1 2">
    <name type="scientific">Kribbella sandramycini</name>
    <dbReference type="NCBI Taxonomy" id="60450"/>
    <lineage>
        <taxon>Bacteria</taxon>
        <taxon>Bacillati</taxon>
        <taxon>Actinomycetota</taxon>
        <taxon>Actinomycetes</taxon>
        <taxon>Propionibacteriales</taxon>
        <taxon>Kribbellaceae</taxon>
        <taxon>Kribbella</taxon>
    </lineage>
</organism>
<dbReference type="Proteomes" id="UP000553957">
    <property type="component" value="Unassembled WGS sequence"/>
</dbReference>
<dbReference type="AlphaFoldDB" id="A0A841S8L6"/>
<comment type="caution">
    <text evidence="1">The sequence shown here is derived from an EMBL/GenBank/DDBJ whole genome shotgun (WGS) entry which is preliminary data.</text>
</comment>
<evidence type="ECO:0000313" key="2">
    <source>
        <dbReference type="Proteomes" id="UP000553957"/>
    </source>
</evidence>
<name>A0A841S8L6_9ACTN</name>